<dbReference type="EMBL" id="QJPH01000194">
    <property type="protein sequence ID" value="PZN83057.1"/>
    <property type="molecule type" value="Genomic_DNA"/>
</dbReference>
<sequence>MRQATESPAMTEGVPHGGHWPGPAWLITLALLFSGVIIAGQQYGPKVIVTSDQVAAAVANSPLNPSLQQYAATIGQLAINVESGGNLGIYNGTCCTGVLQMNTAGVEKYCKCEPMQYANLPLQQQVNYWAQLTNANANNSIVRGLMQMSSFGGQPVDGAMILSCIQIGPGNCAKTLAAGTCATGAGADGNGNNFCDFAASIRGGSAASSPSNGAASGTGTATGTASGAGTAPVATVWTPVSAAAAFYNGAGVDMTAVHDAVTDFIAVAAMLWAAWVAQAQYFCYRRGSINLLTLKTNLIASTVLTMLILVITLT</sequence>
<dbReference type="Proteomes" id="UP000249396">
    <property type="component" value="Unassembled WGS sequence"/>
</dbReference>
<gene>
    <name evidence="2" type="ORF">DM484_05280</name>
</gene>
<protein>
    <submittedName>
        <fullName evidence="2">Uncharacterized protein</fullName>
    </submittedName>
</protein>
<reference evidence="2 3" key="1">
    <citation type="journal article" date="2018" name="Aquat. Microb. Ecol.">
        <title>Gammaproteobacterial methanotrophs dominate.</title>
        <authorList>
            <person name="Rissanen A.J."/>
            <person name="Saarenheimo J."/>
            <person name="Tiirola M."/>
            <person name="Peura S."/>
            <person name="Aalto S.L."/>
            <person name="Karvinen A."/>
            <person name="Nykanen H."/>
        </authorList>
    </citation>
    <scope>NUCLEOTIDE SEQUENCE [LARGE SCALE GENOMIC DNA]</scope>
    <source>
        <strain evidence="2">AMbin10</strain>
    </source>
</reference>
<dbReference type="Pfam" id="PF11660">
    <property type="entry name" value="DUF3262"/>
    <property type="match status" value="1"/>
</dbReference>
<feature type="transmembrane region" description="Helical" evidence="1">
    <location>
        <begin position="296"/>
        <end position="313"/>
    </location>
</feature>
<feature type="transmembrane region" description="Helical" evidence="1">
    <location>
        <begin position="264"/>
        <end position="284"/>
    </location>
</feature>
<dbReference type="InterPro" id="IPR021676">
    <property type="entry name" value="DUF3262"/>
</dbReference>
<proteinExistence type="predicted"/>
<name>A0A2W4TKW8_9GAMM</name>
<evidence type="ECO:0000256" key="1">
    <source>
        <dbReference type="SAM" id="Phobius"/>
    </source>
</evidence>
<comment type="caution">
    <text evidence="2">The sequence shown here is derived from an EMBL/GenBank/DDBJ whole genome shotgun (WGS) entry which is preliminary data.</text>
</comment>
<dbReference type="AlphaFoldDB" id="A0A2W4TKW8"/>
<keyword evidence="1" id="KW-1133">Transmembrane helix</keyword>
<evidence type="ECO:0000313" key="3">
    <source>
        <dbReference type="Proteomes" id="UP000249396"/>
    </source>
</evidence>
<keyword evidence="1" id="KW-0812">Transmembrane</keyword>
<accession>A0A2W4TKW8</accession>
<organism evidence="2 3">
    <name type="scientific">Candidatus Methylumidiphilus alinenensis</name>
    <dbReference type="NCBI Taxonomy" id="2202197"/>
    <lineage>
        <taxon>Bacteria</taxon>
        <taxon>Pseudomonadati</taxon>
        <taxon>Pseudomonadota</taxon>
        <taxon>Gammaproteobacteria</taxon>
        <taxon>Methylococcales</taxon>
        <taxon>Candidatus Methylumidiphilus</taxon>
    </lineage>
</organism>
<keyword evidence="1" id="KW-0472">Membrane</keyword>
<evidence type="ECO:0000313" key="2">
    <source>
        <dbReference type="EMBL" id="PZN83057.1"/>
    </source>
</evidence>